<evidence type="ECO:0000256" key="7">
    <source>
        <dbReference type="SAM" id="SignalP"/>
    </source>
</evidence>
<evidence type="ECO:0000256" key="6">
    <source>
        <dbReference type="PROSITE-ProRule" id="PRU00433"/>
    </source>
</evidence>
<feature type="domain" description="Cytochrome c" evidence="8">
    <location>
        <begin position="23"/>
        <end position="137"/>
    </location>
</feature>
<dbReference type="PROSITE" id="PS51007">
    <property type="entry name" value="CYTC"/>
    <property type="match status" value="1"/>
</dbReference>
<protein>
    <submittedName>
        <fullName evidence="9">Cytochrome C</fullName>
    </submittedName>
</protein>
<organism evidence="9 10">
    <name type="scientific">Paracoccus lichenicola</name>
    <dbReference type="NCBI Taxonomy" id="2665644"/>
    <lineage>
        <taxon>Bacteria</taxon>
        <taxon>Pseudomonadati</taxon>
        <taxon>Pseudomonadota</taxon>
        <taxon>Alphaproteobacteria</taxon>
        <taxon>Rhodobacterales</taxon>
        <taxon>Paracoccaceae</taxon>
        <taxon>Paracoccus</taxon>
    </lineage>
</organism>
<evidence type="ECO:0000256" key="2">
    <source>
        <dbReference type="ARBA" id="ARBA00022617"/>
    </source>
</evidence>
<dbReference type="GO" id="GO:0046872">
    <property type="term" value="F:metal ion binding"/>
    <property type="evidence" value="ECO:0007669"/>
    <property type="project" value="UniProtKB-KW"/>
</dbReference>
<dbReference type="InterPro" id="IPR002327">
    <property type="entry name" value="Cyt_c_1A/1B"/>
</dbReference>
<keyword evidence="3 6" id="KW-0479">Metal-binding</keyword>
<feature type="signal peptide" evidence="7">
    <location>
        <begin position="1"/>
        <end position="20"/>
    </location>
</feature>
<evidence type="ECO:0000256" key="1">
    <source>
        <dbReference type="ARBA" id="ARBA00022448"/>
    </source>
</evidence>
<keyword evidence="7" id="KW-0732">Signal</keyword>
<keyword evidence="5 6" id="KW-0408">Iron</keyword>
<dbReference type="InterPro" id="IPR009056">
    <property type="entry name" value="Cyt_c-like_dom"/>
</dbReference>
<feature type="chain" id="PRO_5026980014" evidence="7">
    <location>
        <begin position="21"/>
        <end position="141"/>
    </location>
</feature>
<dbReference type="Proteomes" id="UP000481417">
    <property type="component" value="Unassembled WGS sequence"/>
</dbReference>
<evidence type="ECO:0000256" key="5">
    <source>
        <dbReference type="ARBA" id="ARBA00023004"/>
    </source>
</evidence>
<dbReference type="GO" id="GO:0020037">
    <property type="term" value="F:heme binding"/>
    <property type="evidence" value="ECO:0007669"/>
    <property type="project" value="InterPro"/>
</dbReference>
<dbReference type="GO" id="GO:0009055">
    <property type="term" value="F:electron transfer activity"/>
    <property type="evidence" value="ECO:0007669"/>
    <property type="project" value="InterPro"/>
</dbReference>
<sequence>MKIAIIGALMGAALAMPALAQDGDAATGEKEFRKCKACHMIQSPEGEDIVKGGATGPNLYGVVGRPAGSQEGYKYSEALIALKDSGEVWTVEDLAAYVTDPNKFVQEKTGDTSARTKMTFKLNKNQADIAAYLASASPAAQ</sequence>
<reference evidence="9 10" key="1">
    <citation type="submission" date="2019-11" db="EMBL/GenBank/DDBJ databases">
        <authorList>
            <person name="Lang L."/>
        </authorList>
    </citation>
    <scope>NUCLEOTIDE SEQUENCE [LARGE SCALE GENOMIC DNA]</scope>
    <source>
        <strain evidence="9 10">YIM 132242</strain>
    </source>
</reference>
<proteinExistence type="predicted"/>
<evidence type="ECO:0000313" key="10">
    <source>
        <dbReference type="Proteomes" id="UP000481417"/>
    </source>
</evidence>
<keyword evidence="10" id="KW-1185">Reference proteome</keyword>
<keyword evidence="2 6" id="KW-0349">Heme</keyword>
<evidence type="ECO:0000256" key="3">
    <source>
        <dbReference type="ARBA" id="ARBA00022723"/>
    </source>
</evidence>
<evidence type="ECO:0000313" key="9">
    <source>
        <dbReference type="EMBL" id="MTD99225.1"/>
    </source>
</evidence>
<keyword evidence="4" id="KW-0249">Electron transport</keyword>
<name>A0A6L6HJD7_9RHOB</name>
<dbReference type="InterPro" id="IPR036909">
    <property type="entry name" value="Cyt_c-like_dom_sf"/>
</dbReference>
<accession>A0A6L6HJD7</accession>
<dbReference type="EMBL" id="WMBT01000001">
    <property type="protein sequence ID" value="MTD99225.1"/>
    <property type="molecule type" value="Genomic_DNA"/>
</dbReference>
<keyword evidence="1" id="KW-0813">Transport</keyword>
<gene>
    <name evidence="9" type="ORF">GIY56_02870</name>
</gene>
<evidence type="ECO:0000259" key="8">
    <source>
        <dbReference type="PROSITE" id="PS51007"/>
    </source>
</evidence>
<dbReference type="SUPFAM" id="SSF46626">
    <property type="entry name" value="Cytochrome c"/>
    <property type="match status" value="1"/>
</dbReference>
<dbReference type="AlphaFoldDB" id="A0A6L6HJD7"/>
<evidence type="ECO:0000256" key="4">
    <source>
        <dbReference type="ARBA" id="ARBA00022982"/>
    </source>
</evidence>
<dbReference type="RefSeq" id="WP_154763292.1">
    <property type="nucleotide sequence ID" value="NZ_WMBT01000001.1"/>
</dbReference>
<comment type="caution">
    <text evidence="9">The sequence shown here is derived from an EMBL/GenBank/DDBJ whole genome shotgun (WGS) entry which is preliminary data.</text>
</comment>
<dbReference type="PANTHER" id="PTHR11961">
    <property type="entry name" value="CYTOCHROME C"/>
    <property type="match status" value="1"/>
</dbReference>
<dbReference type="Gene3D" id="1.10.760.10">
    <property type="entry name" value="Cytochrome c-like domain"/>
    <property type="match status" value="1"/>
</dbReference>